<keyword evidence="5" id="KW-1185">Reference proteome</keyword>
<evidence type="ECO:0000259" key="3">
    <source>
        <dbReference type="SMART" id="SM00822"/>
    </source>
</evidence>
<feature type="domain" description="Ketoreductase" evidence="3">
    <location>
        <begin position="14"/>
        <end position="184"/>
    </location>
</feature>
<evidence type="ECO:0000256" key="2">
    <source>
        <dbReference type="ARBA" id="ARBA00023002"/>
    </source>
</evidence>
<keyword evidence="2" id="KW-0560">Oxidoreductase</keyword>
<comment type="caution">
    <text evidence="4">The sequence shown here is derived from an EMBL/GenBank/DDBJ whole genome shotgun (WGS) entry which is preliminary data.</text>
</comment>
<accession>A0ABU5DKE2</accession>
<evidence type="ECO:0000313" key="5">
    <source>
        <dbReference type="Proteomes" id="UP001285263"/>
    </source>
</evidence>
<dbReference type="EMBL" id="JAXCLA010000005">
    <property type="protein sequence ID" value="MDY0746160.1"/>
    <property type="molecule type" value="Genomic_DNA"/>
</dbReference>
<sequence length="250" mass="25664">MTMTTANETANGNGVAMVFGGSRGIGAAIARRLAREGYDVALTYVSRPDDAAAVAADIEALGRRALAIRADSADAAALQQAVEQATERFGPLDLAVVNAGVLALGTLAELRLEDLDRMLAVNVRGVFVAIQASAARMKDGGRIITIGSNTAVRTGTPIGAAYAMTKAAVAALVKGVALDLAPRRITVNNVQPGPTETDMTADHHALILPMVPLRRLAEPDEVAGMVAYLASAEAGFVTGASLTIDGGFVL</sequence>
<dbReference type="SUPFAM" id="SSF51735">
    <property type="entry name" value="NAD(P)-binding Rossmann-fold domains"/>
    <property type="match status" value="1"/>
</dbReference>
<dbReference type="InterPro" id="IPR020904">
    <property type="entry name" value="Sc_DH/Rdtase_CS"/>
</dbReference>
<dbReference type="Gene3D" id="3.40.50.720">
    <property type="entry name" value="NAD(P)-binding Rossmann-like Domain"/>
    <property type="match status" value="1"/>
</dbReference>
<dbReference type="InterPro" id="IPR036291">
    <property type="entry name" value="NAD(P)-bd_dom_sf"/>
</dbReference>
<dbReference type="InterPro" id="IPR002347">
    <property type="entry name" value="SDR_fam"/>
</dbReference>
<dbReference type="SMART" id="SM00822">
    <property type="entry name" value="PKS_KR"/>
    <property type="match status" value="1"/>
</dbReference>
<dbReference type="PANTHER" id="PTHR43639">
    <property type="entry name" value="OXIDOREDUCTASE, SHORT-CHAIN DEHYDROGENASE/REDUCTASE FAMILY (AFU_ORTHOLOGUE AFUA_5G02870)"/>
    <property type="match status" value="1"/>
</dbReference>
<proteinExistence type="inferred from homology"/>
<dbReference type="PROSITE" id="PS00061">
    <property type="entry name" value="ADH_SHORT"/>
    <property type="match status" value="1"/>
</dbReference>
<name>A0ABU5DKE2_9BURK</name>
<organism evidence="4 5">
    <name type="scientific">Roseateles agri</name>
    <dbReference type="NCBI Taxonomy" id="3098619"/>
    <lineage>
        <taxon>Bacteria</taxon>
        <taxon>Pseudomonadati</taxon>
        <taxon>Pseudomonadota</taxon>
        <taxon>Betaproteobacteria</taxon>
        <taxon>Burkholderiales</taxon>
        <taxon>Sphaerotilaceae</taxon>
        <taxon>Roseateles</taxon>
    </lineage>
</organism>
<dbReference type="Proteomes" id="UP001285263">
    <property type="component" value="Unassembled WGS sequence"/>
</dbReference>
<evidence type="ECO:0000256" key="1">
    <source>
        <dbReference type="ARBA" id="ARBA00006484"/>
    </source>
</evidence>
<gene>
    <name evidence="4" type="ORF">SNE35_16700</name>
</gene>
<dbReference type="InterPro" id="IPR057326">
    <property type="entry name" value="KR_dom"/>
</dbReference>
<comment type="similarity">
    <text evidence="1">Belongs to the short-chain dehydrogenases/reductases (SDR) family.</text>
</comment>
<dbReference type="PRINTS" id="PR00081">
    <property type="entry name" value="GDHRDH"/>
</dbReference>
<dbReference type="PRINTS" id="PR00080">
    <property type="entry name" value="SDRFAMILY"/>
</dbReference>
<dbReference type="PANTHER" id="PTHR43639:SF1">
    <property type="entry name" value="SHORT-CHAIN DEHYDROGENASE_REDUCTASE FAMILY PROTEIN"/>
    <property type="match status" value="1"/>
</dbReference>
<protein>
    <submittedName>
        <fullName evidence="4">SDR family oxidoreductase</fullName>
    </submittedName>
</protein>
<dbReference type="Pfam" id="PF13561">
    <property type="entry name" value="adh_short_C2"/>
    <property type="match status" value="1"/>
</dbReference>
<reference evidence="4 5" key="1">
    <citation type="submission" date="2023-11" db="EMBL/GenBank/DDBJ databases">
        <title>Paucibacter sp. nov., isolated from fresh soil in Korea.</title>
        <authorList>
            <person name="Le N.T.T."/>
        </authorList>
    </citation>
    <scope>NUCLEOTIDE SEQUENCE [LARGE SCALE GENOMIC DNA]</scope>
    <source>
        <strain evidence="4 5">R3-3</strain>
    </source>
</reference>
<evidence type="ECO:0000313" key="4">
    <source>
        <dbReference type="EMBL" id="MDY0746160.1"/>
    </source>
</evidence>